<protein>
    <submittedName>
        <fullName evidence="2">Uncharacterized protein</fullName>
    </submittedName>
</protein>
<evidence type="ECO:0000313" key="2">
    <source>
        <dbReference type="EMBL" id="KAH7404120.1"/>
    </source>
</evidence>
<gene>
    <name evidence="2" type="ORF">KP509_15G011900</name>
</gene>
<proteinExistence type="predicted"/>
<name>A0A8T2T4Q4_CERRI</name>
<dbReference type="Gene3D" id="3.80.10.10">
    <property type="entry name" value="Ribonuclease Inhibitor"/>
    <property type="match status" value="1"/>
</dbReference>
<dbReference type="SUPFAM" id="SSF52058">
    <property type="entry name" value="L domain-like"/>
    <property type="match status" value="1"/>
</dbReference>
<reference evidence="2" key="1">
    <citation type="submission" date="2021-08" db="EMBL/GenBank/DDBJ databases">
        <title>WGS assembly of Ceratopteris richardii.</title>
        <authorList>
            <person name="Marchant D.B."/>
            <person name="Chen G."/>
            <person name="Jenkins J."/>
            <person name="Shu S."/>
            <person name="Leebens-Mack J."/>
            <person name="Grimwood J."/>
            <person name="Schmutz J."/>
            <person name="Soltis P."/>
            <person name="Soltis D."/>
            <person name="Chen Z.-H."/>
        </authorList>
    </citation>
    <scope>NUCLEOTIDE SEQUENCE</scope>
    <source>
        <strain evidence="2">Whitten #5841</strain>
        <tissue evidence="2">Leaf</tissue>
    </source>
</reference>
<sequence length="481" mass="54469">MGAHLYHESEEQCWDKSFRFLRQNEGEIFCVLKKSWDGLESAQRDSFLDISCFFVGSTDVICRAYLEGVYGVGWAHLDVLHSRCLLTFEKEGGKCDTKQRSVGMHNHLRDMGRQIVREKEKNRAWDEETAKKFLKSESTRSALRGLLINSAMALPYEATKCDSLPELKFLRVAGDSQDGESLQGEKLARNVLRNVLCEELRLLDWRNASFQEVFPGLAASTNLRVLDLRDSRIAQLPAFTNLRYVDLAGTNISQVPHEIFSDNLEYMDLSRTKIKELPSAALCPNLRRLYLMDTEISEVPRGLYSTLLEILGISGTNISEVQEVSLPNLLELDMRGCKAMKRLPPTFDLYSLQSLDLSLCMSLKALSFLPTSLEELILFGCRELEVLDLGSGNLTNLKRLDLGSGNLPQELETLPALSIERDDPAHTIESTEGEPTMERDDPAHTIDRFKDVFKVNFTASLHRICVDVQALISRFVHVDWV</sequence>
<dbReference type="PANTHER" id="PTHR11017:SF573">
    <property type="entry name" value="ADP-RIBOSYL CYCLASE_CYCLIC ADP-RIBOSE HYDROLASE"/>
    <property type="match status" value="1"/>
</dbReference>
<dbReference type="InterPro" id="IPR032675">
    <property type="entry name" value="LRR_dom_sf"/>
</dbReference>
<dbReference type="AlphaFoldDB" id="A0A8T2T4Q4"/>
<dbReference type="InterPro" id="IPR044974">
    <property type="entry name" value="Disease_R_plants"/>
</dbReference>
<dbReference type="OrthoDB" id="1357022at2759"/>
<comment type="caution">
    <text evidence="2">The sequence shown here is derived from an EMBL/GenBank/DDBJ whole genome shotgun (WGS) entry which is preliminary data.</text>
</comment>
<dbReference type="GO" id="GO:0006952">
    <property type="term" value="P:defense response"/>
    <property type="evidence" value="ECO:0007669"/>
    <property type="project" value="InterPro"/>
</dbReference>
<keyword evidence="3" id="KW-1185">Reference proteome</keyword>
<dbReference type="PANTHER" id="PTHR11017">
    <property type="entry name" value="LEUCINE-RICH REPEAT-CONTAINING PROTEIN"/>
    <property type="match status" value="1"/>
</dbReference>
<evidence type="ECO:0000313" key="3">
    <source>
        <dbReference type="Proteomes" id="UP000825935"/>
    </source>
</evidence>
<dbReference type="PROSITE" id="PS51450">
    <property type="entry name" value="LRR"/>
    <property type="match status" value="1"/>
</dbReference>
<feature type="region of interest" description="Disordered" evidence="1">
    <location>
        <begin position="422"/>
        <end position="442"/>
    </location>
</feature>
<dbReference type="EMBL" id="CM035420">
    <property type="protein sequence ID" value="KAH7404120.1"/>
    <property type="molecule type" value="Genomic_DNA"/>
</dbReference>
<evidence type="ECO:0000256" key="1">
    <source>
        <dbReference type="SAM" id="MobiDB-lite"/>
    </source>
</evidence>
<dbReference type="InterPro" id="IPR001611">
    <property type="entry name" value="Leu-rich_rpt"/>
</dbReference>
<dbReference type="OMA" id="LSTHIHC"/>
<accession>A0A8T2T4Q4</accession>
<organism evidence="2 3">
    <name type="scientific">Ceratopteris richardii</name>
    <name type="common">Triangle waterfern</name>
    <dbReference type="NCBI Taxonomy" id="49495"/>
    <lineage>
        <taxon>Eukaryota</taxon>
        <taxon>Viridiplantae</taxon>
        <taxon>Streptophyta</taxon>
        <taxon>Embryophyta</taxon>
        <taxon>Tracheophyta</taxon>
        <taxon>Polypodiopsida</taxon>
        <taxon>Polypodiidae</taxon>
        <taxon>Polypodiales</taxon>
        <taxon>Pteridineae</taxon>
        <taxon>Pteridaceae</taxon>
        <taxon>Parkerioideae</taxon>
        <taxon>Ceratopteris</taxon>
    </lineage>
</organism>
<dbReference type="Proteomes" id="UP000825935">
    <property type="component" value="Chromosome 15"/>
</dbReference>
<dbReference type="Pfam" id="PF13855">
    <property type="entry name" value="LRR_8"/>
    <property type="match status" value="1"/>
</dbReference>